<evidence type="ECO:0000259" key="1">
    <source>
        <dbReference type="Pfam" id="PF10615"/>
    </source>
</evidence>
<organism evidence="2 3">
    <name type="scientific">Spirilliplanes yamanashiensis</name>
    <dbReference type="NCBI Taxonomy" id="42233"/>
    <lineage>
        <taxon>Bacteria</taxon>
        <taxon>Bacillati</taxon>
        <taxon>Actinomycetota</taxon>
        <taxon>Actinomycetes</taxon>
        <taxon>Micromonosporales</taxon>
        <taxon>Micromonosporaceae</taxon>
        <taxon>Spirilliplanes</taxon>
    </lineage>
</organism>
<comment type="caution">
    <text evidence="2">The sequence shown here is derived from an EMBL/GenBank/DDBJ whole genome shotgun (WGS) entry which is preliminary data.</text>
</comment>
<dbReference type="AlphaFoldDB" id="A0A8J3Y7P3"/>
<name>A0A8J3Y7P3_9ACTN</name>
<dbReference type="InterPro" id="IPR037119">
    <property type="entry name" value="Haem_oxidase_HugZ-like_sf"/>
</dbReference>
<feature type="domain" description="DUF2470" evidence="1">
    <location>
        <begin position="165"/>
        <end position="228"/>
    </location>
</feature>
<keyword evidence="3" id="KW-1185">Reference proteome</keyword>
<dbReference type="Pfam" id="PF10615">
    <property type="entry name" value="DUF2470"/>
    <property type="match status" value="1"/>
</dbReference>
<dbReference type="RefSeq" id="WP_203938615.1">
    <property type="nucleotide sequence ID" value="NZ_BAAAGJ010000005.1"/>
</dbReference>
<dbReference type="SUPFAM" id="SSF50475">
    <property type="entry name" value="FMN-binding split barrel"/>
    <property type="match status" value="1"/>
</dbReference>
<proteinExistence type="predicted"/>
<evidence type="ECO:0000313" key="3">
    <source>
        <dbReference type="Proteomes" id="UP000652013"/>
    </source>
</evidence>
<dbReference type="InterPro" id="IPR019595">
    <property type="entry name" value="DUF2470"/>
</dbReference>
<evidence type="ECO:0000313" key="2">
    <source>
        <dbReference type="EMBL" id="GIJ03333.1"/>
    </source>
</evidence>
<dbReference type="Proteomes" id="UP000652013">
    <property type="component" value="Unassembled WGS sequence"/>
</dbReference>
<reference evidence="2" key="1">
    <citation type="submission" date="2021-01" db="EMBL/GenBank/DDBJ databases">
        <title>Whole genome shotgun sequence of Spirilliplanes yamanashiensis NBRC 15828.</title>
        <authorList>
            <person name="Komaki H."/>
            <person name="Tamura T."/>
        </authorList>
    </citation>
    <scope>NUCLEOTIDE SEQUENCE</scope>
    <source>
        <strain evidence="2">NBRC 15828</strain>
    </source>
</reference>
<dbReference type="Gene3D" id="3.20.180.10">
    <property type="entry name" value="PNP-oxidase-like"/>
    <property type="match status" value="1"/>
</dbReference>
<accession>A0A8J3Y7P3</accession>
<gene>
    <name evidence="2" type="ORF">Sya03_26850</name>
</gene>
<protein>
    <recommendedName>
        <fullName evidence="1">DUF2470 domain-containing protein</fullName>
    </recommendedName>
</protein>
<sequence length="247" mass="26333">MQPSHAELARTLAAGRLPATASVACRPGLFPVRHLTDGDGRLLLLAPADGGLTDALRPVDGADDTAVVLDIPDVPPVAGAPSMGRVWVAGWAVALDGAEARAAALDWAGHDPTGDLLDVGRGQVLHRVDVAEIRLERAGLTVDVDPDEYAAAAPDPLHAIEFDLVADLADHHVEEMTGYLRRQLGPAVGREVPRVVRLDRYGFVVRLGERLARLAFPRPVADRADLSRLLHPVLCPRCSHNHAHEAA</sequence>
<dbReference type="EMBL" id="BOOY01000019">
    <property type="protein sequence ID" value="GIJ03333.1"/>
    <property type="molecule type" value="Genomic_DNA"/>
</dbReference>